<feature type="compositionally biased region" description="Low complexity" evidence="4">
    <location>
        <begin position="241"/>
        <end position="252"/>
    </location>
</feature>
<dbReference type="PANTHER" id="PTHR23110:SF99">
    <property type="entry name" value="BROAD-COMPLEX CORE PROTEIN ISOFORM 6"/>
    <property type="match status" value="1"/>
</dbReference>
<feature type="domain" description="BTB" evidence="5">
    <location>
        <begin position="32"/>
        <end position="97"/>
    </location>
</feature>
<dbReference type="SMART" id="SM00225">
    <property type="entry name" value="BTB"/>
    <property type="match status" value="1"/>
</dbReference>
<keyword evidence="8" id="KW-1185">Reference proteome</keyword>
<dbReference type="PROSITE" id="PS50097">
    <property type="entry name" value="BTB"/>
    <property type="match status" value="1"/>
</dbReference>
<feature type="compositionally biased region" description="Low complexity" evidence="4">
    <location>
        <begin position="131"/>
        <end position="142"/>
    </location>
</feature>
<dbReference type="EMBL" id="JAHIBW010000008">
    <property type="protein sequence ID" value="KAG7308354.1"/>
    <property type="molecule type" value="Genomic_DNA"/>
</dbReference>
<feature type="region of interest" description="Disordered" evidence="4">
    <location>
        <begin position="229"/>
        <end position="321"/>
    </location>
</feature>
<keyword evidence="3" id="KW-0479">Metal-binding</keyword>
<dbReference type="Proteomes" id="UP000823941">
    <property type="component" value="Chromosome 8"/>
</dbReference>
<dbReference type="InterPro" id="IPR013087">
    <property type="entry name" value="Znf_C2H2_type"/>
</dbReference>
<sequence>MVDTQHFCLRWNNYQSSITSAFENLRDDEDFVDVTLACDGKSLKAHRVVLSACSPYFRELLKSTPCKHPVIVLQDVAFTDLHALVEFIYHGEVNVHQRSLSSFLKTAEVLRVSGLTQHDDAQGPLVQSLARAAAAAQAAASPHTPPHPAHTPHPPHPPHTPSYTEKLEEALSQPPPLPMMRRAPLPPRRISRSADNSPDVIKRARHDNNNTEQSQVHDFSTKNHNLINNTRAHADSGNGNGISNSSGSPSPSRLMNEVKDEPLDMICGPNADIDRSIDDTPPHHHRTHGGGPPSRGSSADAEDRTPPPQLPPSPFLQPGDTKLFAANQYPFPLGLSDHHSMSGLPSPISTDMAGTSQAAPALRMPPPTAGGINEPQECPYCRRTFSCYYSLKRHFQDKHEQSDTLYVCEFCHRRYRTKNSLTTHKSLQHRGSSGMLKRLLKTSALQSALAPAPHHLFDLGAPDHPQLPPGLQ</sequence>
<protein>
    <recommendedName>
        <fullName evidence="9">Broad-Complex</fullName>
    </recommendedName>
</protein>
<dbReference type="Pfam" id="PF13894">
    <property type="entry name" value="zf-C2H2_4"/>
    <property type="match status" value="1"/>
</dbReference>
<reference evidence="7 8" key="1">
    <citation type="submission" date="2021-06" db="EMBL/GenBank/DDBJ databases">
        <title>A haploid diamondback moth (Plutella xylostella L.) genome assembly resolves 31 chromosomes and identifies a diamide resistance mutation.</title>
        <authorList>
            <person name="Ward C.M."/>
            <person name="Perry K.D."/>
            <person name="Baker G."/>
            <person name="Powis K."/>
            <person name="Heckel D.G."/>
            <person name="Baxter S.W."/>
        </authorList>
    </citation>
    <scope>NUCLEOTIDE SEQUENCE [LARGE SCALE GENOMIC DNA]</scope>
    <source>
        <strain evidence="7 8">LV</strain>
        <tissue evidence="7">Single pupa</tissue>
    </source>
</reference>
<evidence type="ECO:0000259" key="5">
    <source>
        <dbReference type="PROSITE" id="PS50097"/>
    </source>
</evidence>
<dbReference type="PROSITE" id="PS00028">
    <property type="entry name" value="ZINC_FINGER_C2H2_1"/>
    <property type="match status" value="2"/>
</dbReference>
<dbReference type="CDD" id="cd18315">
    <property type="entry name" value="BTB_POZ_BAB-like"/>
    <property type="match status" value="1"/>
</dbReference>
<evidence type="ECO:0000256" key="3">
    <source>
        <dbReference type="PROSITE-ProRule" id="PRU00042"/>
    </source>
</evidence>
<organism evidence="7 8">
    <name type="scientific">Plutella xylostella</name>
    <name type="common">Diamondback moth</name>
    <name type="synonym">Plutella maculipennis</name>
    <dbReference type="NCBI Taxonomy" id="51655"/>
    <lineage>
        <taxon>Eukaryota</taxon>
        <taxon>Metazoa</taxon>
        <taxon>Ecdysozoa</taxon>
        <taxon>Arthropoda</taxon>
        <taxon>Hexapoda</taxon>
        <taxon>Insecta</taxon>
        <taxon>Pterygota</taxon>
        <taxon>Neoptera</taxon>
        <taxon>Endopterygota</taxon>
        <taxon>Lepidoptera</taxon>
        <taxon>Glossata</taxon>
        <taxon>Ditrysia</taxon>
        <taxon>Yponomeutoidea</taxon>
        <taxon>Plutellidae</taxon>
        <taxon>Plutella</taxon>
    </lineage>
</organism>
<dbReference type="PANTHER" id="PTHR23110">
    <property type="entry name" value="BTB DOMAIN TRANSCRIPTION FACTOR"/>
    <property type="match status" value="1"/>
</dbReference>
<feature type="domain" description="C2H2-type" evidence="6">
    <location>
        <begin position="376"/>
        <end position="404"/>
    </location>
</feature>
<dbReference type="SUPFAM" id="SSF54695">
    <property type="entry name" value="POZ domain"/>
    <property type="match status" value="1"/>
</dbReference>
<proteinExistence type="predicted"/>
<dbReference type="InterPro" id="IPR000210">
    <property type="entry name" value="BTB/POZ_dom"/>
</dbReference>
<keyword evidence="2" id="KW-0539">Nucleus</keyword>
<evidence type="ECO:0008006" key="9">
    <source>
        <dbReference type="Google" id="ProtNLM"/>
    </source>
</evidence>
<keyword evidence="3" id="KW-0862">Zinc</keyword>
<feature type="domain" description="C2H2-type" evidence="6">
    <location>
        <begin position="406"/>
        <end position="434"/>
    </location>
</feature>
<comment type="caution">
    <text evidence="7">The sequence shown here is derived from an EMBL/GenBank/DDBJ whole genome shotgun (WGS) entry which is preliminary data.</text>
</comment>
<evidence type="ECO:0000256" key="1">
    <source>
        <dbReference type="ARBA" id="ARBA00004123"/>
    </source>
</evidence>
<dbReference type="Pfam" id="PF00651">
    <property type="entry name" value="BTB"/>
    <property type="match status" value="1"/>
</dbReference>
<dbReference type="PROSITE" id="PS50157">
    <property type="entry name" value="ZINC_FINGER_C2H2_2"/>
    <property type="match status" value="2"/>
</dbReference>
<dbReference type="InterPro" id="IPR051095">
    <property type="entry name" value="Dros_DevTransReg"/>
</dbReference>
<feature type="compositionally biased region" description="Basic and acidic residues" evidence="4">
    <location>
        <begin position="272"/>
        <end position="282"/>
    </location>
</feature>
<evidence type="ECO:0000256" key="4">
    <source>
        <dbReference type="SAM" id="MobiDB-lite"/>
    </source>
</evidence>
<dbReference type="SMART" id="SM00355">
    <property type="entry name" value="ZnF_C2H2"/>
    <property type="match status" value="2"/>
</dbReference>
<gene>
    <name evidence="7" type="ORF">JYU34_005550</name>
</gene>
<dbReference type="InterPro" id="IPR011333">
    <property type="entry name" value="SKP1/BTB/POZ_sf"/>
</dbReference>
<evidence type="ECO:0000256" key="2">
    <source>
        <dbReference type="ARBA" id="ARBA00023242"/>
    </source>
</evidence>
<evidence type="ECO:0000313" key="7">
    <source>
        <dbReference type="EMBL" id="KAG7308354.1"/>
    </source>
</evidence>
<accession>A0ABQ7QTK8</accession>
<evidence type="ECO:0000313" key="8">
    <source>
        <dbReference type="Proteomes" id="UP000823941"/>
    </source>
</evidence>
<feature type="compositionally biased region" description="Pro residues" evidence="4">
    <location>
        <begin position="306"/>
        <end position="315"/>
    </location>
</feature>
<feature type="compositionally biased region" description="Pro residues" evidence="4">
    <location>
        <begin position="143"/>
        <end position="160"/>
    </location>
</feature>
<dbReference type="Gene3D" id="3.30.160.60">
    <property type="entry name" value="Classic Zinc Finger"/>
    <property type="match status" value="1"/>
</dbReference>
<feature type="region of interest" description="Disordered" evidence="4">
    <location>
        <begin position="131"/>
        <end position="202"/>
    </location>
</feature>
<evidence type="ECO:0000259" key="6">
    <source>
        <dbReference type="PROSITE" id="PS50157"/>
    </source>
</evidence>
<dbReference type="SUPFAM" id="SSF57667">
    <property type="entry name" value="beta-beta-alpha zinc fingers"/>
    <property type="match status" value="1"/>
</dbReference>
<keyword evidence="3" id="KW-0863">Zinc-finger</keyword>
<name>A0ABQ7QTK8_PLUXY</name>
<dbReference type="InterPro" id="IPR036236">
    <property type="entry name" value="Znf_C2H2_sf"/>
</dbReference>
<comment type="subcellular location">
    <subcellularLocation>
        <location evidence="1">Nucleus</location>
    </subcellularLocation>
</comment>
<dbReference type="Gene3D" id="3.30.710.10">
    <property type="entry name" value="Potassium Channel Kv1.1, Chain A"/>
    <property type="match status" value="1"/>
</dbReference>